<dbReference type="Gene3D" id="2.170.130.10">
    <property type="entry name" value="TonB-dependent receptor, plug domain"/>
    <property type="match status" value="1"/>
</dbReference>
<evidence type="ECO:0000256" key="8">
    <source>
        <dbReference type="PROSITE-ProRule" id="PRU01360"/>
    </source>
</evidence>
<name>A0A0B7H6R5_9FLAO</name>
<evidence type="ECO:0000256" key="6">
    <source>
        <dbReference type="ARBA" id="ARBA00023136"/>
    </source>
</evidence>
<evidence type="ECO:0000256" key="3">
    <source>
        <dbReference type="ARBA" id="ARBA00022452"/>
    </source>
</evidence>
<keyword evidence="7 8" id="KW-0998">Cell outer membrane</keyword>
<keyword evidence="4 8" id="KW-0812">Transmembrane</keyword>
<dbReference type="InterPro" id="IPR023996">
    <property type="entry name" value="TonB-dep_OMP_SusC/RagA"/>
</dbReference>
<dbReference type="InterPro" id="IPR037066">
    <property type="entry name" value="Plug_dom_sf"/>
</dbReference>
<evidence type="ECO:0000313" key="13">
    <source>
        <dbReference type="EMBL" id="CEN33318.1"/>
    </source>
</evidence>
<organism evidence="13 14">
    <name type="scientific">Capnocytophaga cynodegmi</name>
    <dbReference type="NCBI Taxonomy" id="28189"/>
    <lineage>
        <taxon>Bacteria</taxon>
        <taxon>Pseudomonadati</taxon>
        <taxon>Bacteroidota</taxon>
        <taxon>Flavobacteriia</taxon>
        <taxon>Flavobacteriales</taxon>
        <taxon>Flavobacteriaceae</taxon>
        <taxon>Capnocytophaga</taxon>
    </lineage>
</organism>
<dbReference type="AlphaFoldDB" id="A0A0B7H6R5"/>
<dbReference type="InterPro" id="IPR036942">
    <property type="entry name" value="Beta-barrel_TonB_sf"/>
</dbReference>
<keyword evidence="10" id="KW-0732">Signal</keyword>
<dbReference type="EMBL" id="CDOD01000008">
    <property type="protein sequence ID" value="CEN33318.1"/>
    <property type="molecule type" value="Genomic_DNA"/>
</dbReference>
<keyword evidence="14" id="KW-1185">Reference proteome</keyword>
<keyword evidence="2 8" id="KW-0813">Transport</keyword>
<dbReference type="PROSITE" id="PS52016">
    <property type="entry name" value="TONB_DEPENDENT_REC_3"/>
    <property type="match status" value="1"/>
</dbReference>
<evidence type="ECO:0000256" key="9">
    <source>
        <dbReference type="RuleBase" id="RU003357"/>
    </source>
</evidence>
<dbReference type="FunFam" id="2.170.130.10:FF:000008">
    <property type="entry name" value="SusC/RagA family TonB-linked outer membrane protein"/>
    <property type="match status" value="1"/>
</dbReference>
<dbReference type="InterPro" id="IPR039426">
    <property type="entry name" value="TonB-dep_rcpt-like"/>
</dbReference>
<protein>
    <submittedName>
        <fullName evidence="13">TonB-dependent receptor SusC</fullName>
    </submittedName>
</protein>
<reference evidence="14" key="1">
    <citation type="submission" date="2015-01" db="EMBL/GenBank/DDBJ databases">
        <authorList>
            <person name="MANFREDI Pablo"/>
        </authorList>
    </citation>
    <scope>NUCLEOTIDE SEQUENCE [LARGE SCALE GENOMIC DNA]</scope>
    <source>
        <strain evidence="14">Ccyn2B</strain>
    </source>
</reference>
<feature type="chain" id="PRO_5002117097" evidence="10">
    <location>
        <begin position="22"/>
        <end position="982"/>
    </location>
</feature>
<dbReference type="Pfam" id="PF13715">
    <property type="entry name" value="CarbopepD_reg_2"/>
    <property type="match status" value="1"/>
</dbReference>
<dbReference type="InterPro" id="IPR008969">
    <property type="entry name" value="CarboxyPept-like_regulatory"/>
</dbReference>
<dbReference type="NCBIfam" id="TIGR04056">
    <property type="entry name" value="OMP_RagA_SusC"/>
    <property type="match status" value="1"/>
</dbReference>
<keyword evidence="13" id="KW-0675">Receptor</keyword>
<evidence type="ECO:0000256" key="4">
    <source>
        <dbReference type="ARBA" id="ARBA00022692"/>
    </source>
</evidence>
<gene>
    <name evidence="13" type="primary">susC</name>
    <name evidence="13" type="ORF">CCYN2B_160011</name>
</gene>
<feature type="signal peptide" evidence="10">
    <location>
        <begin position="1"/>
        <end position="21"/>
    </location>
</feature>
<keyword evidence="6 8" id="KW-0472">Membrane</keyword>
<evidence type="ECO:0000256" key="2">
    <source>
        <dbReference type="ARBA" id="ARBA00022448"/>
    </source>
</evidence>
<dbReference type="Gene3D" id="2.40.170.20">
    <property type="entry name" value="TonB-dependent receptor, beta-barrel domain"/>
    <property type="match status" value="1"/>
</dbReference>
<comment type="similarity">
    <text evidence="8 9">Belongs to the TonB-dependent receptor family.</text>
</comment>
<keyword evidence="5 9" id="KW-0798">TonB box</keyword>
<dbReference type="Pfam" id="PF07715">
    <property type="entry name" value="Plug"/>
    <property type="match status" value="1"/>
</dbReference>
<dbReference type="SUPFAM" id="SSF56935">
    <property type="entry name" value="Porins"/>
    <property type="match status" value="1"/>
</dbReference>
<dbReference type="SUPFAM" id="SSF49464">
    <property type="entry name" value="Carboxypeptidase regulatory domain-like"/>
    <property type="match status" value="1"/>
</dbReference>
<dbReference type="InterPro" id="IPR012910">
    <property type="entry name" value="Plug_dom"/>
</dbReference>
<keyword evidence="3 8" id="KW-1134">Transmembrane beta strand</keyword>
<dbReference type="STRING" id="28189.CCYN74_30055"/>
<accession>A0A0B7H6R5</accession>
<proteinExistence type="inferred from homology"/>
<dbReference type="FunFam" id="2.60.40.1120:FF:000003">
    <property type="entry name" value="Outer membrane protein Omp121"/>
    <property type="match status" value="1"/>
</dbReference>
<evidence type="ECO:0000256" key="10">
    <source>
        <dbReference type="SAM" id="SignalP"/>
    </source>
</evidence>
<dbReference type="Gene3D" id="2.60.40.1120">
    <property type="entry name" value="Carboxypeptidase-like, regulatory domain"/>
    <property type="match status" value="1"/>
</dbReference>
<dbReference type="Proteomes" id="UP000038055">
    <property type="component" value="Unassembled WGS sequence"/>
</dbReference>
<dbReference type="InterPro" id="IPR023997">
    <property type="entry name" value="TonB-dep_OMP_SusC/RagA_CS"/>
</dbReference>
<feature type="domain" description="TonB-dependent receptor plug" evidence="12">
    <location>
        <begin position="114"/>
        <end position="230"/>
    </location>
</feature>
<evidence type="ECO:0000256" key="7">
    <source>
        <dbReference type="ARBA" id="ARBA00023237"/>
    </source>
</evidence>
<dbReference type="eggNOG" id="COG4771">
    <property type="taxonomic scope" value="Bacteria"/>
</dbReference>
<evidence type="ECO:0000259" key="12">
    <source>
        <dbReference type="Pfam" id="PF07715"/>
    </source>
</evidence>
<dbReference type="Pfam" id="PF00593">
    <property type="entry name" value="TonB_dep_Rec_b-barrel"/>
    <property type="match status" value="1"/>
</dbReference>
<sequence length="982" mass="108007">MKVSNVCTLFLFLFVSVGLYAQQIVKGTVKDAATGDPLPGVSIVVKGTTHGTATDFDGMYELKAEKGQTLVFSYIGFKNQEVLVKSENQTINVNLQEDTQQLEDVVVIGYGVAKKKDVTGSVNLVTTKDFNKGQNLSAGDLLQGKVAGVQITSGGGAPGDGQNIRVRGTGSLTLNSNPLVVVDGVPMNDGAIGGARNILNDINPDDIESMTVLKDASSTAIYGSRAANGVIMITTKKGRANQETQVSVNSSISISEVSDYVNLLSADEFRALVNKTGNATQKAILGNASTNWQKEIYQVAPTTNTTVGISGNLASIPYRLSLGHTYADGVLKTDKFQRGTAKLSLTPRFFDNSLKTELNVSGSFVKNRFAERGAIGSAIEFDPTQPVRINSTKYDGYFSWLDASSGSQSNTAPVNPMALLNLRNNTADVKRLISNLKLDYTLPFFKDITATINAGVDITKSDGKDITDPKMPNSSTDFNGVTTIYGNKAVNMLFDAYANYMKDLDKHSISFMAGHSYQKFEFTNDSNQTQYFKGKNDLIIPVIDKSRNVLISFFGRANYSFDNRYMLTATLRADASSKLNPDDRWGYFPSVALAWNAKNESFLKESENVNELKLRLGYGEVGNVNGLGDYLFLTRYVGSVNQGAYYQFGNQFVPTARPESLNKNLRWEVGNTLNAGIDYGFWQNRVSGSIDVYRKLTKDLIAESNVAPFTNYGSRISSNIGDMENKGIEFLLNVVPVRTDDINWTLSYNIAYNDNKITRLTNLQNVGGISGGTGNTVQRHQEGYAPYTFFLYQQVYDNKGFPIEGAYVDRNNDGKITEDDRYMGKSPYADVTMGLTTNLNYKNWDLNIATRASLGNYVYDNVSSSRAALSRVYSDNILRNTTTSYYDTLLSATTTETLLSDMYLHDGSFFKIDNVTLGYNFPKDKYGIRVYGTVQNVLTLSNYKGLDPEVVTLDGFGRPTFGVDNNVYPRPRTYLLGINVNF</sequence>
<evidence type="ECO:0000256" key="5">
    <source>
        <dbReference type="ARBA" id="ARBA00023077"/>
    </source>
</evidence>
<dbReference type="RefSeq" id="WP_041990788.1">
    <property type="nucleotide sequence ID" value="NZ_CDOD01000008.1"/>
</dbReference>
<dbReference type="GO" id="GO:0009279">
    <property type="term" value="C:cell outer membrane"/>
    <property type="evidence" value="ECO:0007669"/>
    <property type="project" value="UniProtKB-SubCell"/>
</dbReference>
<dbReference type="InterPro" id="IPR000531">
    <property type="entry name" value="Beta-barrel_TonB"/>
</dbReference>
<evidence type="ECO:0000256" key="1">
    <source>
        <dbReference type="ARBA" id="ARBA00004571"/>
    </source>
</evidence>
<feature type="domain" description="TonB-dependent receptor-like beta-barrel" evidence="11">
    <location>
        <begin position="395"/>
        <end position="937"/>
    </location>
</feature>
<dbReference type="NCBIfam" id="TIGR04057">
    <property type="entry name" value="SusC_RagA_signa"/>
    <property type="match status" value="1"/>
</dbReference>
<evidence type="ECO:0000259" key="11">
    <source>
        <dbReference type="Pfam" id="PF00593"/>
    </source>
</evidence>
<evidence type="ECO:0000313" key="14">
    <source>
        <dbReference type="Proteomes" id="UP000038055"/>
    </source>
</evidence>
<comment type="subcellular location">
    <subcellularLocation>
        <location evidence="1 8">Cell outer membrane</location>
        <topology evidence="1 8">Multi-pass membrane protein</topology>
    </subcellularLocation>
</comment>